<dbReference type="AlphaFoldDB" id="A0A0B0HC43"/>
<organism evidence="3 5">
    <name type="scientific">Solemya velum gill symbiont</name>
    <dbReference type="NCBI Taxonomy" id="2340"/>
    <lineage>
        <taxon>Bacteria</taxon>
        <taxon>Pseudomonadati</taxon>
        <taxon>Pseudomonadota</taxon>
        <taxon>Gammaproteobacteria</taxon>
        <taxon>sulfur-oxidizing symbionts</taxon>
    </lineage>
</organism>
<evidence type="ECO:0000313" key="4">
    <source>
        <dbReference type="EMBL" id="OOY34285.1"/>
    </source>
</evidence>
<reference evidence="3 5" key="1">
    <citation type="journal article" date="2014" name="BMC Genomics">
        <title>The genome of the intracellular bacterium of the coastal bivalve, Solemya velum: a blueprint for thriving in and out of symbiosis.</title>
        <authorList>
            <person name="Dmytrenko O."/>
            <person name="Russell S.L."/>
            <person name="Loo W.T."/>
            <person name="Fontanez K.M."/>
            <person name="Liao L."/>
            <person name="Roeselers G."/>
            <person name="Sharma R."/>
            <person name="Stewart F.J."/>
            <person name="Newton I.L."/>
            <person name="Woyke T."/>
            <person name="Wu D."/>
            <person name="Lang J.M."/>
            <person name="Eisen J.A."/>
            <person name="Cavanaugh C.M."/>
        </authorList>
    </citation>
    <scope>NUCLEOTIDE SEQUENCE [LARGE SCALE GENOMIC DNA]</scope>
    <source>
        <strain evidence="3 5">WH</strain>
    </source>
</reference>
<feature type="region of interest" description="Disordered" evidence="1">
    <location>
        <begin position="30"/>
        <end position="50"/>
    </location>
</feature>
<feature type="region of interest" description="Disordered" evidence="1">
    <location>
        <begin position="175"/>
        <end position="204"/>
    </location>
</feature>
<protein>
    <submittedName>
        <fullName evidence="3">Uncharacterized protein</fullName>
    </submittedName>
</protein>
<dbReference type="Proteomes" id="UP000190962">
    <property type="component" value="Unassembled WGS sequence"/>
</dbReference>
<accession>A0A0B0HC43</accession>
<dbReference type="RefSeq" id="WP_043117230.1">
    <property type="nucleotide sequence ID" value="NZ_JRAA01000002.1"/>
</dbReference>
<reference evidence="4 6" key="2">
    <citation type="submission" date="2016-11" db="EMBL/GenBank/DDBJ databases">
        <title>Mixed transmission modes and dynamic genome evolution in an obligate animal-bacterial symbiosis.</title>
        <authorList>
            <person name="Russell S.L."/>
            <person name="Corbett-Detig R.B."/>
            <person name="Cavanaugh C.M."/>
        </authorList>
    </citation>
    <scope>NUCLEOTIDE SEQUENCE [LARGE SCALE GENOMIC DNA]</scope>
    <source>
        <strain evidence="4">MA-KB16</strain>
    </source>
</reference>
<name>A0A0B0HC43_SOVGS</name>
<dbReference type="Proteomes" id="UP000030856">
    <property type="component" value="Unassembled WGS sequence"/>
</dbReference>
<evidence type="ECO:0000313" key="3">
    <source>
        <dbReference type="EMBL" id="KHF25006.1"/>
    </source>
</evidence>
<evidence type="ECO:0000256" key="2">
    <source>
        <dbReference type="SAM" id="SignalP"/>
    </source>
</evidence>
<feature type="signal peptide" evidence="2">
    <location>
        <begin position="1"/>
        <end position="23"/>
    </location>
</feature>
<evidence type="ECO:0000313" key="5">
    <source>
        <dbReference type="Proteomes" id="UP000030856"/>
    </source>
</evidence>
<gene>
    <name evidence="4" type="ORF">BOV88_10990</name>
    <name evidence="3" type="ORF">JV46_09120</name>
</gene>
<keyword evidence="5" id="KW-1185">Reference proteome</keyword>
<evidence type="ECO:0000256" key="1">
    <source>
        <dbReference type="SAM" id="MobiDB-lite"/>
    </source>
</evidence>
<proteinExistence type="predicted"/>
<feature type="chain" id="PRO_5010611226" evidence="2">
    <location>
        <begin position="24"/>
        <end position="204"/>
    </location>
</feature>
<sequence>MNRYYLALASSFLLTLAASNAFGGGLSDLRPHQDKNIDKPTVKQEKAAQWKHPDIPRGQALIYIVRPSRYSGSANTYRISINGTPIADLKTGFYFTHFIQPGVIRISAMTRANILNFGLSLAMMGKPAMELNTSKGEIHFIEVGVDFAGGPSLQVVDASTGESFLLKAKRTETFEEAGIKPAPENSTNDGKPKTGHGGVPYLRH</sequence>
<dbReference type="EMBL" id="MPNX01000018">
    <property type="protein sequence ID" value="OOY34285.1"/>
    <property type="molecule type" value="Genomic_DNA"/>
</dbReference>
<comment type="caution">
    <text evidence="3">The sequence shown here is derived from an EMBL/GenBank/DDBJ whole genome shotgun (WGS) entry which is preliminary data.</text>
</comment>
<keyword evidence="2" id="KW-0732">Signal</keyword>
<dbReference type="EMBL" id="JRAA01000002">
    <property type="protein sequence ID" value="KHF25006.1"/>
    <property type="molecule type" value="Genomic_DNA"/>
</dbReference>
<evidence type="ECO:0000313" key="6">
    <source>
        <dbReference type="Proteomes" id="UP000190962"/>
    </source>
</evidence>